<evidence type="ECO:0000313" key="3">
    <source>
        <dbReference type="Proteomes" id="UP001472866"/>
    </source>
</evidence>
<evidence type="ECO:0000313" key="2">
    <source>
        <dbReference type="EMBL" id="WZN61699.1"/>
    </source>
</evidence>
<organism evidence="2 3">
    <name type="scientific">Chloropicon roscoffensis</name>
    <dbReference type="NCBI Taxonomy" id="1461544"/>
    <lineage>
        <taxon>Eukaryota</taxon>
        <taxon>Viridiplantae</taxon>
        <taxon>Chlorophyta</taxon>
        <taxon>Chloropicophyceae</taxon>
        <taxon>Chloropicales</taxon>
        <taxon>Chloropicaceae</taxon>
        <taxon>Chloropicon</taxon>
    </lineage>
</organism>
<dbReference type="Proteomes" id="UP001472866">
    <property type="component" value="Chromosome 04"/>
</dbReference>
<reference evidence="2 3" key="1">
    <citation type="submission" date="2024-03" db="EMBL/GenBank/DDBJ databases">
        <title>Complete genome sequence of the green alga Chloropicon roscoffensis RCC1871.</title>
        <authorList>
            <person name="Lemieux C."/>
            <person name="Pombert J.-F."/>
            <person name="Otis C."/>
            <person name="Turmel M."/>
        </authorList>
    </citation>
    <scope>NUCLEOTIDE SEQUENCE [LARGE SCALE GENOMIC DNA]</scope>
    <source>
        <strain evidence="2 3">RCC1871</strain>
    </source>
</reference>
<accession>A0AAX4P7I5</accession>
<dbReference type="AlphaFoldDB" id="A0AAX4P7I5"/>
<dbReference type="Gene3D" id="2.30.30.140">
    <property type="match status" value="1"/>
</dbReference>
<dbReference type="InterPro" id="IPR059080">
    <property type="entry name" value="WHD_PTC1"/>
</dbReference>
<name>A0AAX4P7I5_9CHLO</name>
<protein>
    <recommendedName>
        <fullName evidence="1">PTC1-like winged helix-turn-helix domain-containing protein</fullName>
    </recommendedName>
</protein>
<dbReference type="EMBL" id="CP151504">
    <property type="protein sequence ID" value="WZN61699.1"/>
    <property type="molecule type" value="Genomic_DNA"/>
</dbReference>
<feature type="domain" description="PTC1-like winged helix-turn-helix" evidence="1">
    <location>
        <begin position="8"/>
        <end position="67"/>
    </location>
</feature>
<sequence>MDEKAFSRENAIKRQALRQAVKTRGMGDLGLVDHIIKTLTEVPVLFSGYWIRKQHSHKGVLHYWLSQEVPGVNTVGLNQQQNEGLQIGQRIEVLFDDPPDYFPGTITGKDKGRWQIEYDDGDPPREELDLSTTKYRLLRGEGLIAGPKAHKAAKPTKRKGTRPTRRGLTLLDLMKEGLMEPGRGS</sequence>
<keyword evidence="3" id="KW-1185">Reference proteome</keyword>
<evidence type="ECO:0000259" key="1">
    <source>
        <dbReference type="Pfam" id="PF25874"/>
    </source>
</evidence>
<dbReference type="Pfam" id="PF25874">
    <property type="entry name" value="WHD_plant_repro"/>
    <property type="match status" value="1"/>
</dbReference>
<gene>
    <name evidence="2" type="ORF">HKI87_04g32340</name>
</gene>
<proteinExistence type="predicted"/>